<dbReference type="Proteomes" id="UP000001075">
    <property type="component" value="Unassembled WGS sequence"/>
</dbReference>
<proteinExistence type="predicted"/>
<accession>G3GZX5</accession>
<gene>
    <name evidence="1" type="ORF">I79_003423</name>
</gene>
<dbReference type="AlphaFoldDB" id="G3GZX5"/>
<sequence length="50" mass="5127">MAAPVICLMSSLVGLQGPWAIVAASLPPFLMMPAGARSRDLGGSLSPWTT</sequence>
<evidence type="ECO:0000313" key="2">
    <source>
        <dbReference type="Proteomes" id="UP000001075"/>
    </source>
</evidence>
<organism evidence="1 2">
    <name type="scientific">Cricetulus griseus</name>
    <name type="common">Chinese hamster</name>
    <name type="synonym">Cricetulus barabensis griseus</name>
    <dbReference type="NCBI Taxonomy" id="10029"/>
    <lineage>
        <taxon>Eukaryota</taxon>
        <taxon>Metazoa</taxon>
        <taxon>Chordata</taxon>
        <taxon>Craniata</taxon>
        <taxon>Vertebrata</taxon>
        <taxon>Euteleostomi</taxon>
        <taxon>Mammalia</taxon>
        <taxon>Eutheria</taxon>
        <taxon>Euarchontoglires</taxon>
        <taxon>Glires</taxon>
        <taxon>Rodentia</taxon>
        <taxon>Myomorpha</taxon>
        <taxon>Muroidea</taxon>
        <taxon>Cricetidae</taxon>
        <taxon>Cricetinae</taxon>
        <taxon>Cricetulus</taxon>
    </lineage>
</organism>
<dbReference type="InParanoid" id="G3GZX5"/>
<name>G3GZX5_CRIGR</name>
<evidence type="ECO:0000313" key="1">
    <source>
        <dbReference type="EMBL" id="EGV99290.1"/>
    </source>
</evidence>
<protein>
    <submittedName>
        <fullName evidence="1">Uncharacterized protein</fullName>
    </submittedName>
</protein>
<dbReference type="EMBL" id="JH000085">
    <property type="protein sequence ID" value="EGV99290.1"/>
    <property type="molecule type" value="Genomic_DNA"/>
</dbReference>
<reference evidence="2" key="1">
    <citation type="journal article" date="2011" name="Nat. Biotechnol.">
        <title>The genomic sequence of the Chinese hamster ovary (CHO)-K1 cell line.</title>
        <authorList>
            <person name="Xu X."/>
            <person name="Nagarajan H."/>
            <person name="Lewis N.E."/>
            <person name="Pan S."/>
            <person name="Cai Z."/>
            <person name="Liu X."/>
            <person name="Chen W."/>
            <person name="Xie M."/>
            <person name="Wang W."/>
            <person name="Hammond S."/>
            <person name="Andersen M.R."/>
            <person name="Neff N."/>
            <person name="Passarelli B."/>
            <person name="Koh W."/>
            <person name="Fan H.C."/>
            <person name="Wang J."/>
            <person name="Gui Y."/>
            <person name="Lee K.H."/>
            <person name="Betenbaugh M.J."/>
            <person name="Quake S.R."/>
            <person name="Famili I."/>
            <person name="Palsson B.O."/>
            <person name="Wang J."/>
        </authorList>
    </citation>
    <scope>NUCLEOTIDE SEQUENCE [LARGE SCALE GENOMIC DNA]</scope>
    <source>
        <strain evidence="2">CHO K1 cell line</strain>
    </source>
</reference>